<dbReference type="InterPro" id="IPR002937">
    <property type="entry name" value="Amino_oxidase"/>
</dbReference>
<dbReference type="PANTHER" id="PTHR43563:SF1">
    <property type="entry name" value="AMINE OXIDASE [FLAVIN-CONTAINING] B"/>
    <property type="match status" value="1"/>
</dbReference>
<evidence type="ECO:0000256" key="2">
    <source>
        <dbReference type="ARBA" id="ARBA00005995"/>
    </source>
</evidence>
<dbReference type="Gene3D" id="3.90.660.10">
    <property type="match status" value="1"/>
</dbReference>
<dbReference type="PANTHER" id="PTHR43563">
    <property type="entry name" value="AMINE OXIDASE"/>
    <property type="match status" value="1"/>
</dbReference>
<dbReference type="InterPro" id="IPR050703">
    <property type="entry name" value="Flavin_MAO"/>
</dbReference>
<dbReference type="SUPFAM" id="SSF51905">
    <property type="entry name" value="FAD/NAD(P)-binding domain"/>
    <property type="match status" value="1"/>
</dbReference>
<keyword evidence="7" id="KW-1185">Reference proteome</keyword>
<evidence type="ECO:0000256" key="1">
    <source>
        <dbReference type="ARBA" id="ARBA00001974"/>
    </source>
</evidence>
<keyword evidence="3" id="KW-0560">Oxidoreductase</keyword>
<evidence type="ECO:0000256" key="3">
    <source>
        <dbReference type="ARBA" id="ARBA00023002"/>
    </source>
</evidence>
<feature type="binding site" evidence="4">
    <location>
        <begin position="34"/>
        <end position="35"/>
    </location>
    <ligand>
        <name>FAD</name>
        <dbReference type="ChEBI" id="CHEBI:57692"/>
    </ligand>
</feature>
<comment type="caution">
    <text evidence="6">The sequence shown here is derived from an EMBL/GenBank/DDBJ whole genome shotgun (WGS) entry which is preliminary data.</text>
</comment>
<feature type="domain" description="Amine oxidase" evidence="5">
    <location>
        <begin position="14"/>
        <end position="424"/>
    </location>
</feature>
<proteinExistence type="inferred from homology"/>
<dbReference type="Gene3D" id="1.10.405.10">
    <property type="entry name" value="Guanine Nucleotide Dissociation Inhibitor, domain 1"/>
    <property type="match status" value="1"/>
</dbReference>
<evidence type="ECO:0000259" key="5">
    <source>
        <dbReference type="Pfam" id="PF01593"/>
    </source>
</evidence>
<name>A0A132PU25_9MYCO</name>
<dbReference type="Pfam" id="PF01593">
    <property type="entry name" value="Amino_oxidase"/>
    <property type="match status" value="1"/>
</dbReference>
<dbReference type="EMBL" id="LGTW01000001">
    <property type="protein sequence ID" value="KWX25841.1"/>
    <property type="molecule type" value="Genomic_DNA"/>
</dbReference>
<dbReference type="GO" id="GO:0016491">
    <property type="term" value="F:oxidoreductase activity"/>
    <property type="evidence" value="ECO:0007669"/>
    <property type="project" value="UniProtKB-KW"/>
</dbReference>
<gene>
    <name evidence="6" type="ORF">AFM11_00665</name>
</gene>
<dbReference type="InterPro" id="IPR001613">
    <property type="entry name" value="Flavin_amine_oxidase"/>
</dbReference>
<dbReference type="Gene3D" id="3.50.50.60">
    <property type="entry name" value="FAD/NAD(P)-binding domain"/>
    <property type="match status" value="1"/>
</dbReference>
<sequence length="446" mass="47782">MADGYDVVVIGAGFAGLIAARDLSTQGHRVLLLEARDRVGGRTYTGEAFGRQVEFGGTYVHWTQPNMWHELERHNIPLAVPLEPRTVYWLADGATHYGTPEEYATALDPLMGRFFADARAQFPLPFDVNVVDTSAVENETIEKRMTSLDLSAYERDLLDGAIASLVTNHKEHGVAQLLCSAATYFGSYAAFFETAGVWPIEGGTKRLVDAIVAESNAETRLSTPVASVHDDDAGVTVTTRSGEQIRALQAVIAVPLNTLGDMTITPDVPPPARAMIDQKNPIMASKIWVRAKGELEPFQALAPVGKNPINAARVEYHADGDTFIMCLCSDASAIDAADQDAVQAALRAFVPDIEVIDTASHDWATDEFSKGGWMMHRPGHFTRGAPLLRTPHGRIHFAGSDIAGIEAGAIEGAMSSGASAARNVVAALTNGRNAPPEANPPVGESE</sequence>
<accession>A0A132PU25</accession>
<evidence type="ECO:0000313" key="6">
    <source>
        <dbReference type="EMBL" id="KWX25841.1"/>
    </source>
</evidence>
<evidence type="ECO:0000256" key="4">
    <source>
        <dbReference type="PIRSR" id="PIRSR601613-1"/>
    </source>
</evidence>
<reference evidence="6 7" key="1">
    <citation type="submission" date="2015-07" db="EMBL/GenBank/DDBJ databases">
        <title>A draft genome sequence of Mycobacterium wolinskyi.</title>
        <authorList>
            <person name="de Man T.J."/>
            <person name="Perry K.A."/>
            <person name="Coulliette A.D."/>
            <person name="Jensen B."/>
            <person name="Toney N.C."/>
            <person name="Limbago B.M."/>
            <person name="Noble-Wang J."/>
        </authorList>
    </citation>
    <scope>NUCLEOTIDE SEQUENCE [LARGE SCALE GENOMIC DNA]</scope>
    <source>
        <strain evidence="6 7">CDC_01</strain>
    </source>
</reference>
<dbReference type="PATRIC" id="fig|59750.3.peg.136"/>
<evidence type="ECO:0000313" key="7">
    <source>
        <dbReference type="Proteomes" id="UP000070612"/>
    </source>
</evidence>
<organism evidence="6 7">
    <name type="scientific">Mycolicibacterium wolinskyi</name>
    <dbReference type="NCBI Taxonomy" id="59750"/>
    <lineage>
        <taxon>Bacteria</taxon>
        <taxon>Bacillati</taxon>
        <taxon>Actinomycetota</taxon>
        <taxon>Actinomycetes</taxon>
        <taxon>Mycobacteriales</taxon>
        <taxon>Mycobacteriaceae</taxon>
        <taxon>Mycolicibacterium</taxon>
    </lineage>
</organism>
<dbReference type="PRINTS" id="PR00757">
    <property type="entry name" value="AMINEOXDASEF"/>
</dbReference>
<comment type="similarity">
    <text evidence="2">Belongs to the flavin monoamine oxidase family.</text>
</comment>
<dbReference type="Proteomes" id="UP000070612">
    <property type="component" value="Unassembled WGS sequence"/>
</dbReference>
<comment type="cofactor">
    <cofactor evidence="1">
        <name>FAD</name>
        <dbReference type="ChEBI" id="CHEBI:57692"/>
    </cofactor>
</comment>
<dbReference type="AlphaFoldDB" id="A0A132PU25"/>
<dbReference type="InterPro" id="IPR036188">
    <property type="entry name" value="FAD/NAD-bd_sf"/>
</dbReference>
<protein>
    <submittedName>
        <fullName evidence="6">Amino acid oxidase</fullName>
    </submittedName>
</protein>
<feature type="binding site" evidence="4">
    <location>
        <position position="225"/>
    </location>
    <ligand>
        <name>FAD</name>
        <dbReference type="ChEBI" id="CHEBI:57692"/>
    </ligand>
</feature>